<sequence length="188" mass="20937">MDSAKHSQISNQSSKKAGASSLKLISKVVGITLIVIASFYSNGHNDGINENKVRNARHLGEYMSHPSSSGANVYHFSKNEYNQERDGTRNSYSTWTTGDTSSNGHYSEHQGPESLGDNIKTQFKSIVSVVKVNYYYLLPAVLAFYLVLKHLGADTTLLLTAILAILYYIYINSAPDQQQHQQQQQQHP</sequence>
<evidence type="ECO:0000256" key="2">
    <source>
        <dbReference type="SAM" id="Phobius"/>
    </source>
</evidence>
<feature type="transmembrane region" description="Helical" evidence="2">
    <location>
        <begin position="155"/>
        <end position="171"/>
    </location>
</feature>
<evidence type="ECO:0000256" key="1">
    <source>
        <dbReference type="SAM" id="MobiDB-lite"/>
    </source>
</evidence>
<dbReference type="AlphaFoldDB" id="A0A1D3LNB6"/>
<dbReference type="EMBL" id="LT608207">
    <property type="protein sequence ID" value="SCM13535.1"/>
    <property type="molecule type" value="Genomic_DNA"/>
</dbReference>
<organism evidence="3 4">
    <name type="scientific">Plasmodium chabaudi adami</name>
    <dbReference type="NCBI Taxonomy" id="5826"/>
    <lineage>
        <taxon>Eukaryota</taxon>
        <taxon>Sar</taxon>
        <taxon>Alveolata</taxon>
        <taxon>Apicomplexa</taxon>
        <taxon>Aconoidasida</taxon>
        <taxon>Haemosporida</taxon>
        <taxon>Plasmodiidae</taxon>
        <taxon>Plasmodium</taxon>
        <taxon>Plasmodium (Vinckeia)</taxon>
    </lineage>
</organism>
<feature type="transmembrane region" description="Helical" evidence="2">
    <location>
        <begin position="132"/>
        <end position="148"/>
    </location>
</feature>
<protein>
    <submittedName>
        <fullName evidence="3">Uncharacterized protein</fullName>
    </submittedName>
</protein>
<evidence type="ECO:0000313" key="3">
    <source>
        <dbReference type="EMBL" id="SCM13535.1"/>
    </source>
</evidence>
<gene>
    <name evidence="3" type="ORF">PCHDK_000431900</name>
</gene>
<keyword evidence="2" id="KW-0472">Membrane</keyword>
<keyword evidence="2" id="KW-0812">Transmembrane</keyword>
<feature type="region of interest" description="Disordered" evidence="1">
    <location>
        <begin position="83"/>
        <end position="114"/>
    </location>
</feature>
<dbReference type="OrthoDB" id="372355at2759"/>
<dbReference type="Proteomes" id="UP000195879">
    <property type="component" value="Chromosome 13"/>
</dbReference>
<keyword evidence="2" id="KW-1133">Transmembrane helix</keyword>
<evidence type="ECO:0000313" key="4">
    <source>
        <dbReference type="Proteomes" id="UP000195879"/>
    </source>
</evidence>
<proteinExistence type="predicted"/>
<name>A0A1D3LNB6_PLACE</name>
<reference evidence="3 4" key="1">
    <citation type="submission" date="2016-08" db="EMBL/GenBank/DDBJ databases">
        <authorList>
            <consortium name="Pathogen Informatics"/>
        </authorList>
    </citation>
    <scope>NUCLEOTIDE SEQUENCE [LARGE SCALE GENOMIC DNA]</scope>
    <source>
        <strain evidence="3 4">DK</strain>
    </source>
</reference>
<accession>A0A1D3LNB6</accession>
<feature type="compositionally biased region" description="Polar residues" evidence="1">
    <location>
        <begin position="89"/>
        <end position="105"/>
    </location>
</feature>